<dbReference type="EMBL" id="CP043046">
    <property type="protein sequence ID" value="QEI07926.1"/>
    <property type="molecule type" value="Genomic_DNA"/>
</dbReference>
<evidence type="ECO:0000256" key="1">
    <source>
        <dbReference type="SAM" id="SignalP"/>
    </source>
</evidence>
<feature type="signal peptide" evidence="1">
    <location>
        <begin position="1"/>
        <end position="31"/>
    </location>
</feature>
<evidence type="ECO:0000313" key="2">
    <source>
        <dbReference type="EMBL" id="QEI07926.1"/>
    </source>
</evidence>
<dbReference type="Proteomes" id="UP000325161">
    <property type="component" value="Chromosome"/>
</dbReference>
<dbReference type="PROSITE" id="PS51257">
    <property type="entry name" value="PROKAR_LIPOPROTEIN"/>
    <property type="match status" value="1"/>
</dbReference>
<gene>
    <name evidence="2" type="ORF">FXN63_20335</name>
</gene>
<feature type="chain" id="PRO_5022895686" description="TIGR03016 family PEP-CTERM system-associated outer membrane protein" evidence="1">
    <location>
        <begin position="32"/>
        <end position="541"/>
    </location>
</feature>
<organism evidence="2 3">
    <name type="scientific">Pigmentiphaga aceris</name>
    <dbReference type="NCBI Taxonomy" id="1940612"/>
    <lineage>
        <taxon>Bacteria</taxon>
        <taxon>Pseudomonadati</taxon>
        <taxon>Pseudomonadota</taxon>
        <taxon>Betaproteobacteria</taxon>
        <taxon>Burkholderiales</taxon>
        <taxon>Alcaligenaceae</taxon>
        <taxon>Pigmentiphaga</taxon>
    </lineage>
</organism>
<evidence type="ECO:0008006" key="4">
    <source>
        <dbReference type="Google" id="ProtNLM"/>
    </source>
</evidence>
<dbReference type="OrthoDB" id="8671749at2"/>
<keyword evidence="3" id="KW-1185">Reference proteome</keyword>
<sequence>MSLPVNRAARTLISSGVVAVCLGMSCQVASAQGVLSPRLLGDPPEDDLPVRVTAPPRADSFRAVDTGAVPSARDGARSPAQADVGSQVYTEPLVIDAPPVTLREVEVSTPPQSDPVPAAPQAVSIYDTLSPQLMDYVPTAIQYVLEVEPGVQWQSNPFRFSDAEAAQRESDIIRQLSLRAGVVVPLGSDRTRLELSGVRTESRYSTFKQLDNAANHLEAALRWQAGDLFVGSVATTSDDSLYRYLNRTAPSRDMVHTDTQSADVGLRITDDLTLPILRVSNETTRHDFGLNRMRFNQDLDRVQVAGRYTGWRQSAISAGLSKADGNFLDRTDELAALVGRRYRDTEAFLDWTWDYSMRTTLAGRVSYLQRRYPGLVGRDSNLPTAFVRMGWEYSAKTRFDAIVWRLPYPNSEDPTILYTTSTGGQVSAAWKASEKLWASATLAAERVGNTRFTGSTSEEDSQVYRAGVRVEWELTRGAVLALDAWRDRTIAPAALDSFSNNVVRLNLLLTTDNGLGRPQRLLWHPECLAPRSIQTSSCQTQ</sequence>
<dbReference type="AlphaFoldDB" id="A0A5C0B1R0"/>
<name>A0A5C0B1R0_9BURK</name>
<accession>A0A5C0B1R0</accession>
<evidence type="ECO:0000313" key="3">
    <source>
        <dbReference type="Proteomes" id="UP000325161"/>
    </source>
</evidence>
<reference evidence="2 3" key="1">
    <citation type="submission" date="2019-08" db="EMBL/GenBank/DDBJ databases">
        <title>Amphibian skin-associated Pigmentiphaga: genome sequence and occurrence across geography and hosts.</title>
        <authorList>
            <person name="Bletz M.C."/>
            <person name="Bunk B."/>
            <person name="Sproeer C."/>
            <person name="Biwer P."/>
            <person name="Reiter S."/>
            <person name="Rabemananjara F.C.E."/>
            <person name="Schulz S."/>
            <person name="Overmann J."/>
            <person name="Vences M."/>
        </authorList>
    </citation>
    <scope>NUCLEOTIDE SEQUENCE [LARGE SCALE GENOMIC DNA]</scope>
    <source>
        <strain evidence="2 3">Mada1488</strain>
    </source>
</reference>
<proteinExistence type="predicted"/>
<protein>
    <recommendedName>
        <fullName evidence="4">TIGR03016 family PEP-CTERM system-associated outer membrane protein</fullName>
    </recommendedName>
</protein>
<keyword evidence="1" id="KW-0732">Signal</keyword>
<dbReference type="KEGG" id="pacr:FXN63_20335"/>
<dbReference type="RefSeq" id="WP_148816973.1">
    <property type="nucleotide sequence ID" value="NZ_CP043046.1"/>
</dbReference>